<evidence type="ECO:0000313" key="1">
    <source>
        <dbReference type="EMBL" id="OHS92965.1"/>
    </source>
</evidence>
<name>A0A1J4J699_9EUKA</name>
<keyword evidence="2" id="KW-1185">Reference proteome</keyword>
<evidence type="ECO:0008006" key="3">
    <source>
        <dbReference type="Google" id="ProtNLM"/>
    </source>
</evidence>
<proteinExistence type="predicted"/>
<sequence length="1011" mass="116545">MEKEKGQIICRLYEFLQNPAIVNANEVTQELMNFYSDPSTIYLLCEIIRNINNNFIRKQAIIGINTILTTCFQQLHEIDPNHILQQLFQVLLQEQDIEMFSLLLKPLCRILSSINHPSHYFMTVVPLLEQTNFEKTLIFAVSYFLELPLISKEVLEYGLKLLKMSFEYPQKLNVIRQIFLIYSAIYTIIRNEEISFKDDFTEPLSNIFIEFLHNLKKDNGDLFNDLINMIDISIQPLQFQIVFPQIVNSLKNPAIDVSVKPSILYYLGSLLECEQISIDLQTIEELLLLSINISIISFEISVDSDNPDSCLIDLMFQQVSERIPNHRLREIILPTYQNLCSSQNNSCIYTSLMLIDSVIKKSPDAFIDIFPVIVQSCIHCFNSPHHGVLNMAIHVFSSNIGLFINVIEPNIDELIGMLLSSLQNDLLMDYYHIIYHIIVNCNSCDSFFEMIYLFCSNKIKSSNYDIVNYIWIFLGCLFRNSSSEIALPHFHEIFVLCKSYLSQNEPDPQLSSLIIECIGSLAVTCSHPLKEHINEVLPFILNNILNDAISNENNNQCNNYKLTKSSLNCLKLLLNYIPRAVEGIIDSLLDPLLRVCEEVPCDFRQQQFLEYNKKYYLPNVELLICILKIFPKKFNSPEKIAAVATLSIKLMNGILEKQIILGANLFIEFINIINDHSIIHEIFPFILDLANKESFNDGFLALLESISQVIEKTGFECVDLQAIFSFFCQLISKVENDCNQYTNEKQFNEKYINKIEIILTTILGNYPTDLISVFLPIIPQIMNFFNEEDERFHAFAIELFVQISFKASFLLNEELLAQLVEKSLNMIVNSESVIAKSFVFFLISLNQNFSSVLAQNNQRILHLVEYKIKSLDASQINDKITQEFLITLFIVTDKCSGRVVNTEMLLWILSLLPINLTKRINNRYIYDYLISIFSTNPDLHFPILRLFLQIFISKDTLVNSNLSNEQIKKVFGVIASSGILNNQEAVAKILDEQTENVISLYETLKILTQRQ</sequence>
<reference evidence="1" key="1">
    <citation type="submission" date="2016-10" db="EMBL/GenBank/DDBJ databases">
        <authorList>
            <person name="Benchimol M."/>
            <person name="Almeida L.G."/>
            <person name="Vasconcelos A.T."/>
            <person name="Perreira-Neves A."/>
            <person name="Rosa I.A."/>
            <person name="Tasca T."/>
            <person name="Bogo M.R."/>
            <person name="de Souza W."/>
        </authorList>
    </citation>
    <scope>NUCLEOTIDE SEQUENCE [LARGE SCALE GENOMIC DNA]</scope>
    <source>
        <strain evidence="1">K</strain>
    </source>
</reference>
<accession>A0A1J4J699</accession>
<dbReference type="InterPro" id="IPR016024">
    <property type="entry name" value="ARM-type_fold"/>
</dbReference>
<gene>
    <name evidence="1" type="ORF">TRFO_12150</name>
</gene>
<organism evidence="1 2">
    <name type="scientific">Tritrichomonas foetus</name>
    <dbReference type="NCBI Taxonomy" id="1144522"/>
    <lineage>
        <taxon>Eukaryota</taxon>
        <taxon>Metamonada</taxon>
        <taxon>Parabasalia</taxon>
        <taxon>Tritrichomonadida</taxon>
        <taxon>Tritrichomonadidae</taxon>
        <taxon>Tritrichomonas</taxon>
    </lineage>
</organism>
<comment type="caution">
    <text evidence="1">The sequence shown here is derived from an EMBL/GenBank/DDBJ whole genome shotgun (WGS) entry which is preliminary data.</text>
</comment>
<dbReference type="RefSeq" id="XP_068346102.1">
    <property type="nucleotide sequence ID" value="XM_068496462.1"/>
</dbReference>
<dbReference type="SUPFAM" id="SSF48371">
    <property type="entry name" value="ARM repeat"/>
    <property type="match status" value="2"/>
</dbReference>
<dbReference type="Proteomes" id="UP000179807">
    <property type="component" value="Unassembled WGS sequence"/>
</dbReference>
<protein>
    <recommendedName>
        <fullName evidence="3">Importin N-terminal domain-containing protein</fullName>
    </recommendedName>
</protein>
<dbReference type="Gene3D" id="1.25.10.10">
    <property type="entry name" value="Leucine-rich Repeat Variant"/>
    <property type="match status" value="1"/>
</dbReference>
<evidence type="ECO:0000313" key="2">
    <source>
        <dbReference type="Proteomes" id="UP000179807"/>
    </source>
</evidence>
<dbReference type="VEuPathDB" id="TrichDB:TRFO_12150"/>
<dbReference type="EMBL" id="MLAK01001448">
    <property type="protein sequence ID" value="OHS92965.1"/>
    <property type="molecule type" value="Genomic_DNA"/>
</dbReference>
<dbReference type="GeneID" id="94831166"/>
<dbReference type="InterPro" id="IPR011989">
    <property type="entry name" value="ARM-like"/>
</dbReference>
<dbReference type="AlphaFoldDB" id="A0A1J4J699"/>